<name>A0ABY0P3S0_9HYPH</name>
<protein>
    <recommendedName>
        <fullName evidence="2">DUF6538 domain-containing protein</fullName>
    </recommendedName>
</protein>
<dbReference type="Pfam" id="PF20172">
    <property type="entry name" value="DUF6538"/>
    <property type="match status" value="1"/>
</dbReference>
<organism evidence="3 4">
    <name type="scientific">Bosea robiniae</name>
    <dbReference type="NCBI Taxonomy" id="1036780"/>
    <lineage>
        <taxon>Bacteria</taxon>
        <taxon>Pseudomonadati</taxon>
        <taxon>Pseudomonadota</taxon>
        <taxon>Alphaproteobacteria</taxon>
        <taxon>Hyphomicrobiales</taxon>
        <taxon>Boseaceae</taxon>
        <taxon>Bosea</taxon>
    </lineage>
</organism>
<feature type="region of interest" description="Disordered" evidence="1">
    <location>
        <begin position="110"/>
        <end position="134"/>
    </location>
</feature>
<feature type="domain" description="DUF6538" evidence="2">
    <location>
        <begin position="11"/>
        <end position="70"/>
    </location>
</feature>
<reference evidence="3 4" key="1">
    <citation type="submission" date="2016-10" db="EMBL/GenBank/DDBJ databases">
        <authorList>
            <person name="Varghese N."/>
            <person name="Submissions S."/>
        </authorList>
    </citation>
    <scope>NUCLEOTIDE SEQUENCE [LARGE SCALE GENOMIC DNA]</scope>
    <source>
        <strain evidence="3 4">DSM 26672</strain>
    </source>
</reference>
<evidence type="ECO:0000313" key="4">
    <source>
        <dbReference type="Proteomes" id="UP000199468"/>
    </source>
</evidence>
<dbReference type="EMBL" id="FNBZ01000007">
    <property type="protein sequence ID" value="SDH16371.1"/>
    <property type="molecule type" value="Genomic_DNA"/>
</dbReference>
<keyword evidence="4" id="KW-1185">Reference proteome</keyword>
<evidence type="ECO:0000259" key="2">
    <source>
        <dbReference type="Pfam" id="PF20172"/>
    </source>
</evidence>
<accession>A0ABY0P3S0</accession>
<comment type="caution">
    <text evidence="3">The sequence shown here is derived from an EMBL/GenBank/DDBJ whole genome shotgun (WGS) entry which is preliminary data.</text>
</comment>
<evidence type="ECO:0000256" key="1">
    <source>
        <dbReference type="SAM" id="MobiDB-lite"/>
    </source>
</evidence>
<proteinExistence type="predicted"/>
<dbReference type="RefSeq" id="WP_091859912.1">
    <property type="nucleotide sequence ID" value="NZ_FNBZ01000007.1"/>
</dbReference>
<feature type="compositionally biased region" description="Polar residues" evidence="1">
    <location>
        <begin position="114"/>
        <end position="125"/>
    </location>
</feature>
<dbReference type="Proteomes" id="UP000199468">
    <property type="component" value="Unassembled WGS sequence"/>
</dbReference>
<dbReference type="InterPro" id="IPR046668">
    <property type="entry name" value="DUF6538"/>
</dbReference>
<gene>
    <name evidence="3" type="ORF">SAMN05421844_10754</name>
</gene>
<sequence length="134" mass="15119">MSREIVPRASYLIARNGRFYFDMRVPVDVAAAFGSKTIRFSLRTNERSKALRLMGKHLDHYMEHFDELRRTGKAEQALAEKTASNDISKLSRAELERLVTGYYRDVLRPPLSAGQPTTKTATSLSRVGATPSLM</sequence>
<evidence type="ECO:0000313" key="3">
    <source>
        <dbReference type="EMBL" id="SDH16371.1"/>
    </source>
</evidence>